<dbReference type="AlphaFoldDB" id="A0A4R9LY33"/>
<accession>A0A4R9LY33</accession>
<sequence>MKHNRISLYASITLLFIFSSIYSQKGVKGGDYQQVPSYTGPTNGQQAPVYQEPNGGFSKSIAGRWNCGDLGTMVLKQNGKKITGTYTNNGGTVAGTISDNYVSGNWTENDGSYGEFEWQVSIERKSPKPTHLRGHWKNHDEADWEDEWVCTDR</sequence>
<comment type="caution">
    <text evidence="1">The sequence shown here is derived from an EMBL/GenBank/DDBJ whole genome shotgun (WGS) entry which is preliminary data.</text>
</comment>
<name>A0A4R9LY33_9LEPT</name>
<evidence type="ECO:0000313" key="1">
    <source>
        <dbReference type="EMBL" id="TGN17351.1"/>
    </source>
</evidence>
<proteinExistence type="predicted"/>
<dbReference type="EMBL" id="RQHW01000078">
    <property type="protein sequence ID" value="TGN17351.1"/>
    <property type="molecule type" value="Genomic_DNA"/>
</dbReference>
<reference evidence="1" key="1">
    <citation type="journal article" date="2019" name="PLoS Negl. Trop. Dis.">
        <title>Revisiting the worldwide diversity of Leptospira species in the environment.</title>
        <authorList>
            <person name="Vincent A.T."/>
            <person name="Schiettekatte O."/>
            <person name="Bourhy P."/>
            <person name="Veyrier F.J."/>
            <person name="Picardeau M."/>
        </authorList>
    </citation>
    <scope>NUCLEOTIDE SEQUENCE [LARGE SCALE GENOMIC DNA]</scope>
    <source>
        <strain evidence="1">201300427</strain>
    </source>
</reference>
<evidence type="ECO:0000313" key="2">
    <source>
        <dbReference type="Proteomes" id="UP000298058"/>
    </source>
</evidence>
<dbReference type="OrthoDB" id="329377at2"/>
<dbReference type="Proteomes" id="UP000298058">
    <property type="component" value="Unassembled WGS sequence"/>
</dbReference>
<keyword evidence="2" id="KW-1185">Reference proteome</keyword>
<gene>
    <name evidence="1" type="ORF">EHS15_17610</name>
</gene>
<protein>
    <submittedName>
        <fullName evidence="1">Uncharacterized protein</fullName>
    </submittedName>
</protein>
<organism evidence="1 2">
    <name type="scientific">Leptospira idonii</name>
    <dbReference type="NCBI Taxonomy" id="1193500"/>
    <lineage>
        <taxon>Bacteria</taxon>
        <taxon>Pseudomonadati</taxon>
        <taxon>Spirochaetota</taxon>
        <taxon>Spirochaetia</taxon>
        <taxon>Leptospirales</taxon>
        <taxon>Leptospiraceae</taxon>
        <taxon>Leptospira</taxon>
    </lineage>
</organism>
<dbReference type="RefSeq" id="WP_135761904.1">
    <property type="nucleotide sequence ID" value="NZ_RQHW01000078.1"/>
</dbReference>